<evidence type="ECO:0000313" key="8">
    <source>
        <dbReference type="Proteomes" id="UP001211065"/>
    </source>
</evidence>
<dbReference type="SUPFAM" id="SSF47895">
    <property type="entry name" value="Transducin (alpha subunit), insertion domain"/>
    <property type="match status" value="1"/>
</dbReference>
<keyword evidence="3 5" id="KW-0342">GTP-binding</keyword>
<dbReference type="GO" id="GO:0031683">
    <property type="term" value="F:G-protein beta/gamma-subunit complex binding"/>
    <property type="evidence" value="ECO:0007669"/>
    <property type="project" value="InterPro"/>
</dbReference>
<gene>
    <name evidence="7" type="primary">GOA-1_1</name>
    <name evidence="7" type="ORF">HK099_000767</name>
</gene>
<reference evidence="7" key="1">
    <citation type="submission" date="2020-05" db="EMBL/GenBank/DDBJ databases">
        <title>Phylogenomic resolution of chytrid fungi.</title>
        <authorList>
            <person name="Stajich J.E."/>
            <person name="Amses K."/>
            <person name="Simmons R."/>
            <person name="Seto K."/>
            <person name="Myers J."/>
            <person name="Bonds A."/>
            <person name="Quandt C.A."/>
            <person name="Barry K."/>
            <person name="Liu P."/>
            <person name="Grigoriev I."/>
            <person name="Longcore J.E."/>
            <person name="James T.Y."/>
        </authorList>
    </citation>
    <scope>NUCLEOTIDE SEQUENCE</scope>
    <source>
        <strain evidence="7">JEL0476</strain>
    </source>
</reference>
<comment type="caution">
    <text evidence="7">The sequence shown here is derived from an EMBL/GenBank/DDBJ whole genome shotgun (WGS) entry which is preliminary data.</text>
</comment>
<evidence type="ECO:0000256" key="3">
    <source>
        <dbReference type="ARBA" id="ARBA00023134"/>
    </source>
</evidence>
<dbReference type="PANTHER" id="PTHR10218:SF302">
    <property type="entry name" value="GUANINE NUCLEOTIDE-BINDING PROTEIN ALPHA-5 SUBUNIT"/>
    <property type="match status" value="1"/>
</dbReference>
<evidence type="ECO:0000256" key="4">
    <source>
        <dbReference type="ARBA" id="ARBA00023224"/>
    </source>
</evidence>
<dbReference type="PRINTS" id="PR00318">
    <property type="entry name" value="GPROTEINA"/>
</dbReference>
<proteinExistence type="predicted"/>
<dbReference type="GO" id="GO:0005834">
    <property type="term" value="C:heterotrimeric G-protein complex"/>
    <property type="evidence" value="ECO:0007669"/>
    <property type="project" value="TreeGrafter"/>
</dbReference>
<dbReference type="Gene3D" id="1.10.400.10">
    <property type="entry name" value="GI Alpha 1, domain 2-like"/>
    <property type="match status" value="1"/>
</dbReference>
<name>A0AAD5TUM4_9FUNG</name>
<dbReference type="FunFam" id="3.40.50.300:FF:000720">
    <property type="entry name" value="Guanine nucleotide-binding protein G(k) subunit alpha"/>
    <property type="match status" value="1"/>
</dbReference>
<evidence type="ECO:0000256" key="2">
    <source>
        <dbReference type="ARBA" id="ARBA00022741"/>
    </source>
</evidence>
<dbReference type="GO" id="GO:0007188">
    <property type="term" value="P:adenylate cyclase-modulating G protein-coupled receptor signaling pathway"/>
    <property type="evidence" value="ECO:0007669"/>
    <property type="project" value="TreeGrafter"/>
</dbReference>
<organism evidence="7 8">
    <name type="scientific">Clydaea vesicula</name>
    <dbReference type="NCBI Taxonomy" id="447962"/>
    <lineage>
        <taxon>Eukaryota</taxon>
        <taxon>Fungi</taxon>
        <taxon>Fungi incertae sedis</taxon>
        <taxon>Chytridiomycota</taxon>
        <taxon>Chytridiomycota incertae sedis</taxon>
        <taxon>Chytridiomycetes</taxon>
        <taxon>Lobulomycetales</taxon>
        <taxon>Lobulomycetaceae</taxon>
        <taxon>Clydaea</taxon>
    </lineage>
</organism>
<feature type="binding site" evidence="5">
    <location>
        <begin position="329"/>
        <end position="332"/>
    </location>
    <ligand>
        <name>GTP</name>
        <dbReference type="ChEBI" id="CHEBI:37565"/>
    </ligand>
</feature>
<dbReference type="Proteomes" id="UP001211065">
    <property type="component" value="Unassembled WGS sequence"/>
</dbReference>
<dbReference type="GO" id="GO:0003924">
    <property type="term" value="F:GTPase activity"/>
    <property type="evidence" value="ECO:0007669"/>
    <property type="project" value="InterPro"/>
</dbReference>
<evidence type="ECO:0000313" key="7">
    <source>
        <dbReference type="EMBL" id="KAJ3205536.1"/>
    </source>
</evidence>
<sequence>MNNDDAESILTNEFQSEFNCPNFNASEEYPSIYNTEDRMSLYTQGPNSIYTPGGNLSISENKKKSKSRSKLIDKMLKEEAKKKKESEPDLKILILGSSNSGKSTLLKQMRQNFSKKYTMEELDYFHVVIIENVITIMKLLVEGLELLGLDKKLDENYQNDAAKIKYFQWDKTIFVDKEITEIIIRLWNFKEVKECCNRKNELSTLFIQDTAKYFMDSASRIFDPIFSPTNQDVICCRKPTYDIKETRLLIKDCGNLLVYDVGGQKSLRQYWVPYFSDVHGIIFLVDMSSYDMMMEEDSETNRMMDSLNLFESITKNKLLEVAQFILFLNKVDLFEEKLKKSKIVDHFSDFIGDQLSDKVAKKYFQKKFEERAGRMLLSIQFTNSTDSRLMKKVIVGCMIIIRTVALKSIGVIS</sequence>
<dbReference type="GO" id="GO:0001664">
    <property type="term" value="F:G protein-coupled receptor binding"/>
    <property type="evidence" value="ECO:0007669"/>
    <property type="project" value="TreeGrafter"/>
</dbReference>
<dbReference type="AlphaFoldDB" id="A0AAD5TUM4"/>
<dbReference type="InterPro" id="IPR027417">
    <property type="entry name" value="P-loop_NTPase"/>
</dbReference>
<accession>A0AAD5TUM4</accession>
<evidence type="ECO:0000256" key="6">
    <source>
        <dbReference type="PIRSR" id="PIRSR601019-2"/>
    </source>
</evidence>
<dbReference type="GO" id="GO:0005737">
    <property type="term" value="C:cytoplasm"/>
    <property type="evidence" value="ECO:0007669"/>
    <property type="project" value="TreeGrafter"/>
</dbReference>
<dbReference type="CDD" id="cd00066">
    <property type="entry name" value="G-alpha"/>
    <property type="match status" value="1"/>
</dbReference>
<dbReference type="InterPro" id="IPR001019">
    <property type="entry name" value="Gprotein_alpha_su"/>
</dbReference>
<dbReference type="SUPFAM" id="SSF52540">
    <property type="entry name" value="P-loop containing nucleoside triphosphate hydrolases"/>
    <property type="match status" value="1"/>
</dbReference>
<dbReference type="EMBL" id="JADGJW010001196">
    <property type="protein sequence ID" value="KAJ3205536.1"/>
    <property type="molecule type" value="Genomic_DNA"/>
</dbReference>
<dbReference type="GO" id="GO:0046872">
    <property type="term" value="F:metal ion binding"/>
    <property type="evidence" value="ECO:0007669"/>
    <property type="project" value="UniProtKB-KW"/>
</dbReference>
<keyword evidence="4" id="KW-0807">Transducer</keyword>
<keyword evidence="2 5" id="KW-0547">Nucleotide-binding</keyword>
<evidence type="ECO:0000256" key="1">
    <source>
        <dbReference type="ARBA" id="ARBA00022723"/>
    </source>
</evidence>
<dbReference type="SMART" id="SM00275">
    <property type="entry name" value="G_alpha"/>
    <property type="match status" value="1"/>
</dbReference>
<evidence type="ECO:0000256" key="5">
    <source>
        <dbReference type="PIRSR" id="PIRSR601019-1"/>
    </source>
</evidence>
<dbReference type="PANTHER" id="PTHR10218">
    <property type="entry name" value="GTP-BINDING PROTEIN ALPHA SUBUNIT"/>
    <property type="match status" value="1"/>
</dbReference>
<keyword evidence="6" id="KW-0460">Magnesium</keyword>
<feature type="binding site" evidence="6">
    <location>
        <position position="240"/>
    </location>
    <ligand>
        <name>Mg(2+)</name>
        <dbReference type="ChEBI" id="CHEBI:18420"/>
    </ligand>
</feature>
<keyword evidence="8" id="KW-1185">Reference proteome</keyword>
<feature type="binding site" evidence="5">
    <location>
        <begin position="260"/>
        <end position="264"/>
    </location>
    <ligand>
        <name>GTP</name>
        <dbReference type="ChEBI" id="CHEBI:37565"/>
    </ligand>
</feature>
<dbReference type="Gene3D" id="3.40.50.300">
    <property type="entry name" value="P-loop containing nucleotide triphosphate hydrolases"/>
    <property type="match status" value="1"/>
</dbReference>
<dbReference type="InterPro" id="IPR011025">
    <property type="entry name" value="GproteinA_insert"/>
</dbReference>
<protein>
    <submittedName>
        <fullName evidence="7">Guanine nucleotide-binding protein G(O) subunit alpha</fullName>
    </submittedName>
</protein>
<dbReference type="PROSITE" id="PS51417">
    <property type="entry name" value="ARF"/>
    <property type="match status" value="1"/>
</dbReference>
<dbReference type="GO" id="GO:0005525">
    <property type="term" value="F:GTP binding"/>
    <property type="evidence" value="ECO:0007669"/>
    <property type="project" value="UniProtKB-KW"/>
</dbReference>
<dbReference type="PROSITE" id="PS51882">
    <property type="entry name" value="G_ALPHA"/>
    <property type="match status" value="1"/>
</dbReference>
<keyword evidence="1 6" id="KW-0479">Metal-binding</keyword>
<feature type="binding site" evidence="6">
    <location>
        <position position="103"/>
    </location>
    <ligand>
        <name>Mg(2+)</name>
        <dbReference type="ChEBI" id="CHEBI:18420"/>
    </ligand>
</feature>
<dbReference type="Pfam" id="PF00503">
    <property type="entry name" value="G-alpha"/>
    <property type="match status" value="1"/>
</dbReference>